<dbReference type="Pfam" id="PF07645">
    <property type="entry name" value="EGF_CA"/>
    <property type="match status" value="4"/>
</dbReference>
<evidence type="ECO:0000256" key="10">
    <source>
        <dbReference type="ARBA" id="ARBA00023180"/>
    </source>
</evidence>
<dbReference type="InterPro" id="IPR000832">
    <property type="entry name" value="GPCR_2_secretin-like"/>
</dbReference>
<feature type="transmembrane region" description="Helical" evidence="12">
    <location>
        <begin position="643"/>
        <end position="662"/>
    </location>
</feature>
<dbReference type="PROSITE" id="PS50261">
    <property type="entry name" value="G_PROTEIN_RECEP_F2_4"/>
    <property type="match status" value="1"/>
</dbReference>
<protein>
    <recommendedName>
        <fullName evidence="17">Adhesion G protein-coupled receptor E8</fullName>
    </recommendedName>
</protein>
<evidence type="ECO:0000256" key="5">
    <source>
        <dbReference type="ARBA" id="ARBA00022729"/>
    </source>
</evidence>
<dbReference type="InterPro" id="IPR046338">
    <property type="entry name" value="GAIN_dom_sf"/>
</dbReference>
<dbReference type="InterPro" id="IPR009030">
    <property type="entry name" value="Growth_fac_rcpt_cys_sf"/>
</dbReference>
<dbReference type="InterPro" id="IPR001881">
    <property type="entry name" value="EGF-like_Ca-bd_dom"/>
</dbReference>
<dbReference type="InterPro" id="IPR017981">
    <property type="entry name" value="GPCR_2-like_7TM"/>
</dbReference>
<evidence type="ECO:0000256" key="8">
    <source>
        <dbReference type="ARBA" id="ARBA00023136"/>
    </source>
</evidence>
<keyword evidence="9" id="KW-1015">Disulfide bond</keyword>
<feature type="domain" description="EGF-like" evidence="13">
    <location>
        <begin position="71"/>
        <end position="108"/>
    </location>
</feature>
<dbReference type="GO" id="GO:0005509">
    <property type="term" value="F:calcium ion binding"/>
    <property type="evidence" value="ECO:0007669"/>
    <property type="project" value="InterPro"/>
</dbReference>
<keyword evidence="2" id="KW-1003">Cell membrane</keyword>
<feature type="transmembrane region" description="Helical" evidence="12">
    <location>
        <begin position="476"/>
        <end position="497"/>
    </location>
</feature>
<dbReference type="GeneTree" id="ENSGT00940000163334"/>
<organism evidence="15 16">
    <name type="scientific">Dicentrarchus labrax</name>
    <name type="common">European seabass</name>
    <name type="synonym">Morone labrax</name>
    <dbReference type="NCBI Taxonomy" id="13489"/>
    <lineage>
        <taxon>Eukaryota</taxon>
        <taxon>Metazoa</taxon>
        <taxon>Chordata</taxon>
        <taxon>Craniata</taxon>
        <taxon>Vertebrata</taxon>
        <taxon>Euteleostomi</taxon>
        <taxon>Actinopterygii</taxon>
        <taxon>Neopterygii</taxon>
        <taxon>Teleostei</taxon>
        <taxon>Neoteleostei</taxon>
        <taxon>Acanthomorphata</taxon>
        <taxon>Eupercaria</taxon>
        <taxon>Moronidae</taxon>
        <taxon>Dicentrarchus</taxon>
    </lineage>
</organism>
<dbReference type="PANTHER" id="PTHR12011:SF469">
    <property type="entry name" value="ADHESION G PROTEIN-COUPLED RECEPTOR E1-RELATED"/>
    <property type="match status" value="1"/>
</dbReference>
<accession>A0A8C4IPQ9</accession>
<reference evidence="15" key="1">
    <citation type="submission" date="2025-08" db="UniProtKB">
        <authorList>
            <consortium name="Ensembl"/>
        </authorList>
    </citation>
    <scope>IDENTIFICATION</scope>
</reference>
<feature type="domain" description="EGF-like" evidence="13">
    <location>
        <begin position="195"/>
        <end position="233"/>
    </location>
</feature>
<evidence type="ECO:0000313" key="16">
    <source>
        <dbReference type="Proteomes" id="UP000694389"/>
    </source>
</evidence>
<dbReference type="InterPro" id="IPR000203">
    <property type="entry name" value="GPS"/>
</dbReference>
<dbReference type="Gene3D" id="1.20.1070.10">
    <property type="entry name" value="Rhodopsin 7-helix transmembrane proteins"/>
    <property type="match status" value="1"/>
</dbReference>
<dbReference type="InterPro" id="IPR018097">
    <property type="entry name" value="EGF_Ca-bd_CS"/>
</dbReference>
<dbReference type="FunFam" id="2.10.25.10:FF:000038">
    <property type="entry name" value="Fibrillin 2"/>
    <property type="match status" value="1"/>
</dbReference>
<dbReference type="Pfam" id="PF00002">
    <property type="entry name" value="7tm_2"/>
    <property type="match status" value="1"/>
</dbReference>
<evidence type="ECO:0000256" key="3">
    <source>
        <dbReference type="ARBA" id="ARBA00022536"/>
    </source>
</evidence>
<keyword evidence="8 12" id="KW-0472">Membrane</keyword>
<evidence type="ECO:0000256" key="6">
    <source>
        <dbReference type="ARBA" id="ARBA00022737"/>
    </source>
</evidence>
<evidence type="ECO:0008006" key="17">
    <source>
        <dbReference type="Google" id="ProtNLM"/>
    </source>
</evidence>
<dbReference type="InterPro" id="IPR000742">
    <property type="entry name" value="EGF"/>
</dbReference>
<dbReference type="SUPFAM" id="SSF57196">
    <property type="entry name" value="EGF/Laminin"/>
    <property type="match status" value="2"/>
</dbReference>
<feature type="domain" description="G-protein coupled receptors family 2 profile 2" evidence="14">
    <location>
        <begin position="439"/>
        <end position="693"/>
    </location>
</feature>
<keyword evidence="5" id="KW-0732">Signal</keyword>
<dbReference type="GO" id="GO:0030855">
    <property type="term" value="P:epithelial cell differentiation"/>
    <property type="evidence" value="ECO:0007669"/>
    <property type="project" value="UniProtKB-ARBA"/>
</dbReference>
<keyword evidence="6" id="KW-0677">Repeat</keyword>
<dbReference type="Pfam" id="PF01825">
    <property type="entry name" value="GPS"/>
    <property type="match status" value="1"/>
</dbReference>
<dbReference type="SMART" id="SM00181">
    <property type="entry name" value="EGF"/>
    <property type="match status" value="4"/>
</dbReference>
<evidence type="ECO:0000256" key="7">
    <source>
        <dbReference type="ARBA" id="ARBA00022989"/>
    </source>
</evidence>
<feature type="transmembrane region" description="Helical" evidence="12">
    <location>
        <begin position="668"/>
        <end position="692"/>
    </location>
</feature>
<keyword evidence="10" id="KW-0325">Glycoprotein</keyword>
<dbReference type="GO" id="GO:0007166">
    <property type="term" value="P:cell surface receptor signaling pathway"/>
    <property type="evidence" value="ECO:0007669"/>
    <property type="project" value="InterPro"/>
</dbReference>
<evidence type="ECO:0000256" key="11">
    <source>
        <dbReference type="PROSITE-ProRule" id="PRU00076"/>
    </source>
</evidence>
<evidence type="ECO:0000256" key="4">
    <source>
        <dbReference type="ARBA" id="ARBA00022692"/>
    </source>
</evidence>
<feature type="transmembrane region" description="Helical" evidence="12">
    <location>
        <begin position="599"/>
        <end position="622"/>
    </location>
</feature>
<dbReference type="PROSITE" id="PS50026">
    <property type="entry name" value="EGF_3"/>
    <property type="match status" value="4"/>
</dbReference>
<dbReference type="PROSITE" id="PS00010">
    <property type="entry name" value="ASX_HYDROXYL"/>
    <property type="match status" value="3"/>
</dbReference>
<evidence type="ECO:0000256" key="2">
    <source>
        <dbReference type="ARBA" id="ARBA00022475"/>
    </source>
</evidence>
<feature type="domain" description="EGF-like" evidence="13">
    <location>
        <begin position="22"/>
        <end position="60"/>
    </location>
</feature>
<comment type="subcellular location">
    <subcellularLocation>
        <location evidence="1">Cell membrane</location>
        <topology evidence="1">Multi-pass membrane protein</topology>
    </subcellularLocation>
</comment>
<evidence type="ECO:0000256" key="12">
    <source>
        <dbReference type="SAM" id="Phobius"/>
    </source>
</evidence>
<reference evidence="15" key="2">
    <citation type="submission" date="2025-09" db="UniProtKB">
        <authorList>
            <consortium name="Ensembl"/>
        </authorList>
    </citation>
    <scope>IDENTIFICATION</scope>
</reference>
<dbReference type="Ensembl" id="ENSDLAT00005064701.2">
    <property type="protein sequence ID" value="ENSDLAP00005061101.2"/>
    <property type="gene ID" value="ENSDLAG00005032070.1"/>
</dbReference>
<dbReference type="AlphaFoldDB" id="A0A8C4IPQ9"/>
<evidence type="ECO:0000256" key="9">
    <source>
        <dbReference type="ARBA" id="ARBA00023157"/>
    </source>
</evidence>
<feature type="transmembrane region" description="Helical" evidence="12">
    <location>
        <begin position="441"/>
        <end position="464"/>
    </location>
</feature>
<keyword evidence="7 12" id="KW-1133">Transmembrane helix</keyword>
<dbReference type="Proteomes" id="UP000694389">
    <property type="component" value="Unassembled WGS sequence"/>
</dbReference>
<dbReference type="GO" id="GO:0004930">
    <property type="term" value="F:G protein-coupled receptor activity"/>
    <property type="evidence" value="ECO:0007669"/>
    <property type="project" value="InterPro"/>
</dbReference>
<dbReference type="PROSITE" id="PS01187">
    <property type="entry name" value="EGF_CA"/>
    <property type="match status" value="2"/>
</dbReference>
<dbReference type="Gene3D" id="2.60.220.50">
    <property type="match status" value="1"/>
</dbReference>
<evidence type="ECO:0000259" key="13">
    <source>
        <dbReference type="PROSITE" id="PS50026"/>
    </source>
</evidence>
<dbReference type="InterPro" id="IPR000152">
    <property type="entry name" value="EGF-type_Asp/Asn_hydroxyl_site"/>
</dbReference>
<feature type="domain" description="EGF-like" evidence="13">
    <location>
        <begin position="119"/>
        <end position="157"/>
    </location>
</feature>
<feature type="transmembrane region" description="Helical" evidence="12">
    <location>
        <begin position="517"/>
        <end position="538"/>
    </location>
</feature>
<dbReference type="CDD" id="cd00054">
    <property type="entry name" value="EGF_CA"/>
    <property type="match status" value="4"/>
</dbReference>
<dbReference type="GO" id="GO:0007189">
    <property type="term" value="P:adenylate cyclase-activating G protein-coupled receptor signaling pathway"/>
    <property type="evidence" value="ECO:0007669"/>
    <property type="project" value="TreeGrafter"/>
</dbReference>
<sequence length="762" mass="85413">YTEFVLIVYTSLKILFTYILSDIDECQTTAGICGSYSTCNNTIGAYYCTCLDGFNATDPKLPLGKSNPCKDIDECFNSTVCGPDSVCTNTPGAHTCECELGYTPTQPAEEPSETNICIDVDECDKDATVCGPNANCTNSIGSYICTCFPGFRLNNPGVIASVSNPCTGRCTCSLLVSLLLLLYFTTMCVFSLSTDTDECSETPGICGRQTVCTNVPGTFYCSCPDGFYPSTGIVWTLGVSFCKTQDDKDDGNYQSTYCTNYVRIIQKIFHPIFCIATGFINLTINHPAQSSNVCYHCVFIGQVNLKVDFHTVTGENKYLCAQYEIYIHIWKTVFLISSTVWTFPGSAAAAFMTLNGMESLLSHQYFETENRTEMYSDVITALSTFQNIYKFLFSWFHQTLTESGLGCWVAFTNENYTVCSCSHLSTFALIMQIGEDPFLEWLNRICVIVGLFFFGLAILTFLLCSWNPKINNTARLHLCLSLSLTHLLLLVFPEAFYCCQNSSYVSPQLACTVMAGLLHFLVVASFVWMLLEALQLYLLVRRLSKVQVIQRDGLPRPLLYLIGYGVPFVIVGTSALIYSDGYGATEGDVCWLSRQPVKMVYGLLCVFCFFKLNWILFCATLWSLRPTLANMKSDVSQSKDTRLIVFKIVAQFVILGCTWILGLYQTNLFFQVLFIILNSQQGTFLFIVHCVLNKEVREEYVKWLTCSFKEHREGGSVVSFITRNHSNDCKMCRIIFFCVFSLPMAIKTATLRHTKGFCFTDL</sequence>
<proteinExistence type="predicted"/>
<dbReference type="GO" id="GO:0005886">
    <property type="term" value="C:plasma membrane"/>
    <property type="evidence" value="ECO:0007669"/>
    <property type="project" value="UniProtKB-SubCell"/>
</dbReference>
<evidence type="ECO:0000259" key="14">
    <source>
        <dbReference type="PROSITE" id="PS50261"/>
    </source>
</evidence>
<dbReference type="SUPFAM" id="SSF57184">
    <property type="entry name" value="Growth factor receptor domain"/>
    <property type="match status" value="1"/>
</dbReference>
<dbReference type="SMART" id="SM00179">
    <property type="entry name" value="EGF_CA"/>
    <property type="match status" value="4"/>
</dbReference>
<keyword evidence="3 11" id="KW-0245">EGF-like domain</keyword>
<dbReference type="PANTHER" id="PTHR12011">
    <property type="entry name" value="ADHESION G-PROTEIN COUPLED RECEPTOR"/>
    <property type="match status" value="1"/>
</dbReference>
<keyword evidence="4 12" id="KW-0812">Transmembrane</keyword>
<dbReference type="FunFam" id="2.10.25.10:FF:000005">
    <property type="entry name" value="Fibrillin 2"/>
    <property type="match status" value="1"/>
</dbReference>
<evidence type="ECO:0000256" key="1">
    <source>
        <dbReference type="ARBA" id="ARBA00004651"/>
    </source>
</evidence>
<evidence type="ECO:0000313" key="15">
    <source>
        <dbReference type="Ensembl" id="ENSDLAP00005061101.2"/>
    </source>
</evidence>
<feature type="transmembrane region" description="Helical" evidence="12">
    <location>
        <begin position="558"/>
        <end position="579"/>
    </location>
</feature>
<dbReference type="FunFam" id="2.10.25.10:FF:000017">
    <property type="entry name" value="latent-transforming growth factor beta-binding protein 4 isoform X1"/>
    <property type="match status" value="1"/>
</dbReference>
<dbReference type="Gene3D" id="2.10.25.10">
    <property type="entry name" value="Laminin"/>
    <property type="match status" value="4"/>
</dbReference>
<dbReference type="InterPro" id="IPR049883">
    <property type="entry name" value="NOTCH1_EGF-like"/>
</dbReference>
<name>A0A8C4IPQ9_DICLA</name>
<comment type="caution">
    <text evidence="11">Lacks conserved residue(s) required for the propagation of feature annotation.</text>
</comment>
<keyword evidence="16" id="KW-1185">Reference proteome</keyword>
<dbReference type="SUPFAM" id="SSF81321">
    <property type="entry name" value="Family A G protein-coupled receptor-like"/>
    <property type="match status" value="1"/>
</dbReference>